<name>A0ABS7J0B0_9SPHN</name>
<comment type="caution">
    <text evidence="1">The sequence shown here is derived from an EMBL/GenBank/DDBJ whole genome shotgun (WGS) entry which is preliminary data.</text>
</comment>
<dbReference type="RefSeq" id="WP_221574655.1">
    <property type="nucleotide sequence ID" value="NZ_JAIGNK010000005.1"/>
</dbReference>
<sequence>MRPETDEQFTIAARAIATAFLDRFAHMHLSRDEVANISGAALSEILAQQLGPFGAVERLRDLADTLEQQVLKDALDS</sequence>
<reference evidence="1 2" key="1">
    <citation type="submission" date="2021-08" db="EMBL/GenBank/DDBJ databases">
        <title>Comparative Genomics Analysis of the Genus Qipengyuania Reveals Extensive Genetic Diversity and Metabolic Versatility, Including the Description of Fifteen Novel Species.</title>
        <authorList>
            <person name="Liu Y."/>
        </authorList>
    </citation>
    <scope>NUCLEOTIDE SEQUENCE [LARGE SCALE GENOMIC DNA]</scope>
    <source>
        <strain evidence="1 2">1NDH17</strain>
    </source>
</reference>
<accession>A0ABS7J0B0</accession>
<protein>
    <submittedName>
        <fullName evidence="1">Uncharacterized protein</fullName>
    </submittedName>
</protein>
<dbReference type="EMBL" id="JAIGNK010000005">
    <property type="protein sequence ID" value="MBX7459259.1"/>
    <property type="molecule type" value="Genomic_DNA"/>
</dbReference>
<evidence type="ECO:0000313" key="2">
    <source>
        <dbReference type="Proteomes" id="UP000783253"/>
    </source>
</evidence>
<organism evidence="1 2">
    <name type="scientific">Qipengyuania polymorpha</name>
    <dbReference type="NCBI Taxonomy" id="2867234"/>
    <lineage>
        <taxon>Bacteria</taxon>
        <taxon>Pseudomonadati</taxon>
        <taxon>Pseudomonadota</taxon>
        <taxon>Alphaproteobacteria</taxon>
        <taxon>Sphingomonadales</taxon>
        <taxon>Erythrobacteraceae</taxon>
        <taxon>Qipengyuania</taxon>
    </lineage>
</organism>
<dbReference type="Proteomes" id="UP000783253">
    <property type="component" value="Unassembled WGS sequence"/>
</dbReference>
<proteinExistence type="predicted"/>
<gene>
    <name evidence="1" type="ORF">K3152_13480</name>
</gene>
<keyword evidence="2" id="KW-1185">Reference proteome</keyword>
<evidence type="ECO:0000313" key="1">
    <source>
        <dbReference type="EMBL" id="MBX7459259.1"/>
    </source>
</evidence>